<accession>A0A9X2HJL5</accession>
<dbReference type="AlphaFoldDB" id="A0A9X2HJL5"/>
<dbReference type="EMBL" id="JAMLDX010000014">
    <property type="protein sequence ID" value="MCP3732053.1"/>
    <property type="molecule type" value="Genomic_DNA"/>
</dbReference>
<evidence type="ECO:0000313" key="1">
    <source>
        <dbReference type="EMBL" id="MCP3732053.1"/>
    </source>
</evidence>
<gene>
    <name evidence="1" type="ORF">M9978_16635</name>
</gene>
<name>A0A9X2HJL5_9SPHN</name>
<evidence type="ECO:0000313" key="2">
    <source>
        <dbReference type="Proteomes" id="UP001139451"/>
    </source>
</evidence>
<protein>
    <submittedName>
        <fullName evidence="1">Uncharacterized protein</fullName>
    </submittedName>
</protein>
<keyword evidence="2" id="KW-1185">Reference proteome</keyword>
<dbReference type="Proteomes" id="UP001139451">
    <property type="component" value="Unassembled WGS sequence"/>
</dbReference>
<sequence length="83" mass="9425">MTSFVVSLHAAERWCERVNPSLTPVQAIGVIEQHARIIEAAIQFGCTYVKINRKTRLVLQGAVVVTVYGFEQRPRSTRWDVPE</sequence>
<organism evidence="1 2">
    <name type="scientific">Sphingomonas tagetis</name>
    <dbReference type="NCBI Taxonomy" id="2949092"/>
    <lineage>
        <taxon>Bacteria</taxon>
        <taxon>Pseudomonadati</taxon>
        <taxon>Pseudomonadota</taxon>
        <taxon>Alphaproteobacteria</taxon>
        <taxon>Sphingomonadales</taxon>
        <taxon>Sphingomonadaceae</taxon>
        <taxon>Sphingomonas</taxon>
    </lineage>
</organism>
<dbReference type="RefSeq" id="WP_254295158.1">
    <property type="nucleotide sequence ID" value="NZ_JAMLDX010000014.1"/>
</dbReference>
<proteinExistence type="predicted"/>
<comment type="caution">
    <text evidence="1">The sequence shown here is derived from an EMBL/GenBank/DDBJ whole genome shotgun (WGS) entry which is preliminary data.</text>
</comment>
<reference evidence="1" key="1">
    <citation type="submission" date="2022-05" db="EMBL/GenBank/DDBJ databases">
        <title>Sphingomonas sp. strain MG17 Genome sequencing and assembly.</title>
        <authorList>
            <person name="Kim I."/>
        </authorList>
    </citation>
    <scope>NUCLEOTIDE SEQUENCE</scope>
    <source>
        <strain evidence="1">MG17</strain>
    </source>
</reference>